<evidence type="ECO:0000256" key="1">
    <source>
        <dbReference type="PROSITE-ProRule" id="PRU00325"/>
    </source>
</evidence>
<dbReference type="GO" id="GO:0008270">
    <property type="term" value="F:zinc ion binding"/>
    <property type="evidence" value="ECO:0007669"/>
    <property type="project" value="UniProtKB-KW"/>
</dbReference>
<protein>
    <recommendedName>
        <fullName evidence="2">SWIM-type domain-containing protein</fullName>
    </recommendedName>
</protein>
<comment type="caution">
    <text evidence="3">The sequence shown here is derived from an EMBL/GenBank/DDBJ whole genome shotgun (WGS) entry which is preliminary data.</text>
</comment>
<dbReference type="PROSITE" id="PS50966">
    <property type="entry name" value="ZF_SWIM"/>
    <property type="match status" value="1"/>
</dbReference>
<sequence length="262" mass="28544">MFPRWWEDQVVIIPTPEDVRAAADTPQYRERGVRYFEQGRVDHLEPDGDGVYAVVSGQDAYQVRLWWEDGRLAGECDCPVGADGWFCKHCVAAGLAWAEAGRFFEEGQPAGGPPVPPGPAEVAAAVAALGPERLAEVVAEEARRNSAFAALLVARAGLLPAPEPGQIERVRAALARAARGETWHPWRLRDRFARALGELRLLVHSCAGPQVVALVDEFAAVWEEACEELLYDEEDPTSERIAGEIAAELEALRAEAERLAGG</sequence>
<dbReference type="Proteomes" id="UP000070659">
    <property type="component" value="Unassembled WGS sequence"/>
</dbReference>
<evidence type="ECO:0000313" key="3">
    <source>
        <dbReference type="EMBL" id="KWX05123.1"/>
    </source>
</evidence>
<keyword evidence="1" id="KW-0862">Zinc</keyword>
<keyword evidence="1" id="KW-0863">Zinc-finger</keyword>
<reference evidence="3 4" key="1">
    <citation type="submission" date="2015-02" db="EMBL/GenBank/DDBJ databases">
        <title>Physiological reanalysis, assessment of diazotrophy, and genome sequences of multiple isolates of Streptomyces thermoautotrophicus.</title>
        <authorList>
            <person name="MacKellar D.C."/>
            <person name="Lieber L."/>
            <person name="Norman J."/>
            <person name="Bolger A."/>
            <person name="Tobin C."/>
            <person name="Murray J.W."/>
            <person name="Prell J."/>
        </authorList>
    </citation>
    <scope>NUCLEOTIDE SEQUENCE [LARGE SCALE GENOMIC DNA]</scope>
    <source>
        <strain evidence="3 4">UBT1</strain>
    </source>
</reference>
<evidence type="ECO:0000313" key="4">
    <source>
        <dbReference type="Proteomes" id="UP000070659"/>
    </source>
</evidence>
<dbReference type="InterPro" id="IPR007527">
    <property type="entry name" value="Znf_SWIM"/>
</dbReference>
<name>A0A132N4W1_9ACTN</name>
<dbReference type="AlphaFoldDB" id="A0A132N4W1"/>
<dbReference type="PATRIC" id="fig|1469144.8.peg.4681"/>
<organism evidence="3 4">
    <name type="scientific">Carbonactinospora thermoautotrophica</name>
    <dbReference type="NCBI Taxonomy" id="1469144"/>
    <lineage>
        <taxon>Bacteria</taxon>
        <taxon>Bacillati</taxon>
        <taxon>Actinomycetota</taxon>
        <taxon>Actinomycetes</taxon>
        <taxon>Kitasatosporales</taxon>
        <taxon>Carbonactinosporaceae</taxon>
        <taxon>Carbonactinospora</taxon>
    </lineage>
</organism>
<dbReference type="EMBL" id="JYIJ01000013">
    <property type="protein sequence ID" value="KWX05123.1"/>
    <property type="molecule type" value="Genomic_DNA"/>
</dbReference>
<gene>
    <name evidence="3" type="ORF">TH66_05225</name>
</gene>
<keyword evidence="1" id="KW-0479">Metal-binding</keyword>
<evidence type="ECO:0000259" key="2">
    <source>
        <dbReference type="PROSITE" id="PS50966"/>
    </source>
</evidence>
<proteinExistence type="predicted"/>
<accession>A0A132N4W1</accession>
<feature type="domain" description="SWIM-type" evidence="2">
    <location>
        <begin position="61"/>
        <end position="98"/>
    </location>
</feature>